<dbReference type="EMBL" id="VWZX01003046">
    <property type="protein sequence ID" value="NXI37966.1"/>
    <property type="molecule type" value="Genomic_DNA"/>
</dbReference>
<dbReference type="AlphaFoldDB" id="A0A7K9SQZ7"/>
<feature type="domain" description="RRM" evidence="6">
    <location>
        <begin position="43"/>
        <end position="117"/>
    </location>
</feature>
<evidence type="ECO:0000256" key="4">
    <source>
        <dbReference type="PROSITE-ProRule" id="PRU00176"/>
    </source>
</evidence>
<dbReference type="InterPro" id="IPR000504">
    <property type="entry name" value="RRM_dom"/>
</dbReference>
<dbReference type="OrthoDB" id="296632at2759"/>
<dbReference type="NCBIfam" id="TIGR01649">
    <property type="entry name" value="hnRNP-L_PTB"/>
    <property type="match status" value="1"/>
</dbReference>
<proteinExistence type="predicted"/>
<sequence>PDKILSFGASDEPLTMSNSTPPPDNGNDKKKFKVDGSQTCPSRVLHLRQVPDDATDAEIIALGLPFGKVTNLLILRGKSQAFLEMATEEAAKTMMSYYTSATPLLCSQPVYIQYSNHKELKTDNLPNQAKTQATLEALNAIQPESSATAGGAGAECGDILGSVLRVIIENPVYPVTLEVLFQIFSKFGSLLKIVTYSRNNQLQALLQYADPMNAYSAKLALDGQSIYTSCCTLHIDFSKLTSLTVKYNNEKSRDFTRLDLPSGAGPSSMEAPALSPIGAQNVIFPPCSGFGGFAPPMGYGQGTGLPIQPVPGATGPLPVPVSAVGVPINCVLLVSNLNPEAITPHGLFILFGVYGDVHRVKIMFKKKESALIQMADSNQAQLAMNHLNGQRVYGRILYATFSKYQIVQLPREGQDDQGLTKDYTNSPLHRFKKPNSKYFQNIVPPSETLHLANIPSSVTADDLKKLFESTGSTVKAFKYFEKDNKMAFIQLGSVEEAIQALMELHHHDFGENHCLRVSFSKYAI</sequence>
<evidence type="ECO:0000256" key="1">
    <source>
        <dbReference type="ARBA" id="ARBA00022553"/>
    </source>
</evidence>
<dbReference type="PANTHER" id="PTHR15592">
    <property type="entry name" value="MATRIN 3/NUCLEAR PROTEIN 220-RELATED"/>
    <property type="match status" value="1"/>
</dbReference>
<evidence type="ECO:0000256" key="5">
    <source>
        <dbReference type="SAM" id="MobiDB-lite"/>
    </source>
</evidence>
<dbReference type="FunFam" id="3.30.70.330:FF:000032">
    <property type="entry name" value="Polypyrimidine tract-binding protein 2 isoform 1"/>
    <property type="match status" value="1"/>
</dbReference>
<feature type="non-terminal residue" evidence="7">
    <location>
        <position position="1"/>
    </location>
</feature>
<dbReference type="InterPro" id="IPR012677">
    <property type="entry name" value="Nucleotide-bd_a/b_plait_sf"/>
</dbReference>
<dbReference type="FunFam" id="3.30.70.330:FF:000341">
    <property type="entry name" value="Hephaestus, isoform C"/>
    <property type="match status" value="1"/>
</dbReference>
<dbReference type="Pfam" id="PF13893">
    <property type="entry name" value="RRM_5"/>
    <property type="match status" value="1"/>
</dbReference>
<dbReference type="SMART" id="SM00360">
    <property type="entry name" value="RRM"/>
    <property type="match status" value="4"/>
</dbReference>
<dbReference type="InterPro" id="IPR055204">
    <property type="entry name" value="HNRNPL_RRM"/>
</dbReference>
<feature type="non-terminal residue" evidence="7">
    <location>
        <position position="524"/>
    </location>
</feature>
<evidence type="ECO:0000259" key="6">
    <source>
        <dbReference type="PROSITE" id="PS50102"/>
    </source>
</evidence>
<dbReference type="InterPro" id="IPR021790">
    <property type="entry name" value="PTBP1-like_RRM2"/>
</dbReference>
<dbReference type="Pfam" id="PF11835">
    <property type="entry name" value="RRM_8"/>
    <property type="match status" value="1"/>
</dbReference>
<feature type="domain" description="RRM" evidence="6">
    <location>
        <begin position="330"/>
        <end position="404"/>
    </location>
</feature>
<name>A0A7K9SQZ7_9PICI</name>
<dbReference type="PROSITE" id="PS50102">
    <property type="entry name" value="RRM"/>
    <property type="match status" value="3"/>
</dbReference>
<dbReference type="Gene3D" id="3.30.70.330">
    <property type="match status" value="4"/>
</dbReference>
<evidence type="ECO:0000256" key="2">
    <source>
        <dbReference type="ARBA" id="ARBA00022737"/>
    </source>
</evidence>
<dbReference type="GO" id="GO:0005634">
    <property type="term" value="C:nucleus"/>
    <property type="evidence" value="ECO:0007669"/>
    <property type="project" value="InterPro"/>
</dbReference>
<dbReference type="Proteomes" id="UP000566440">
    <property type="component" value="Unassembled WGS sequence"/>
</dbReference>
<comment type="caution">
    <text evidence="7">The sequence shown here is derived from an EMBL/GenBank/DDBJ whole genome shotgun (WGS) entry which is preliminary data.</text>
</comment>
<feature type="domain" description="RRM" evidence="6">
    <location>
        <begin position="447"/>
        <end position="522"/>
    </location>
</feature>
<keyword evidence="3 4" id="KW-0694">RNA-binding</keyword>
<evidence type="ECO:0000313" key="7">
    <source>
        <dbReference type="EMBL" id="NXI37966.1"/>
    </source>
</evidence>
<keyword evidence="2" id="KW-0677">Repeat</keyword>
<keyword evidence="8" id="KW-1185">Reference proteome</keyword>
<protein>
    <submittedName>
        <fullName evidence="7">PTBP3 protein</fullName>
    </submittedName>
</protein>
<dbReference type="InterPro" id="IPR006536">
    <property type="entry name" value="HnRNP-L/PTB"/>
</dbReference>
<dbReference type="InterPro" id="IPR035979">
    <property type="entry name" value="RBD_domain_sf"/>
</dbReference>
<dbReference type="GO" id="GO:0006397">
    <property type="term" value="P:mRNA processing"/>
    <property type="evidence" value="ECO:0007669"/>
    <property type="project" value="InterPro"/>
</dbReference>
<dbReference type="SUPFAM" id="SSF54928">
    <property type="entry name" value="RNA-binding domain, RBD"/>
    <property type="match status" value="3"/>
</dbReference>
<organism evidence="7 8">
    <name type="scientific">Galbula dea</name>
    <dbReference type="NCBI Taxonomy" id="1109041"/>
    <lineage>
        <taxon>Eukaryota</taxon>
        <taxon>Metazoa</taxon>
        <taxon>Chordata</taxon>
        <taxon>Craniata</taxon>
        <taxon>Vertebrata</taxon>
        <taxon>Euteleostomi</taxon>
        <taxon>Archelosauria</taxon>
        <taxon>Archosauria</taxon>
        <taxon>Dinosauria</taxon>
        <taxon>Saurischia</taxon>
        <taxon>Theropoda</taxon>
        <taxon>Coelurosauria</taxon>
        <taxon>Aves</taxon>
        <taxon>Neognathae</taxon>
        <taxon>Neoaves</taxon>
        <taxon>Telluraves</taxon>
        <taxon>Coraciimorphae</taxon>
        <taxon>Piciformes</taxon>
        <taxon>Galbulidae</taxon>
        <taxon>Galbula</taxon>
    </lineage>
</organism>
<evidence type="ECO:0000256" key="3">
    <source>
        <dbReference type="ARBA" id="ARBA00022884"/>
    </source>
</evidence>
<dbReference type="Pfam" id="PF22976">
    <property type="entry name" value="RRM_10"/>
    <property type="match status" value="1"/>
</dbReference>
<dbReference type="GO" id="GO:0003723">
    <property type="term" value="F:RNA binding"/>
    <property type="evidence" value="ECO:0007669"/>
    <property type="project" value="UniProtKB-UniRule"/>
</dbReference>
<gene>
    <name evidence="7" type="primary">Ptbp3</name>
    <name evidence="7" type="ORF">GALDEA_R13344</name>
</gene>
<dbReference type="CDD" id="cd12693">
    <property type="entry name" value="RRM2_PTBP1_like"/>
    <property type="match status" value="1"/>
</dbReference>
<keyword evidence="1" id="KW-0597">Phosphoprotein</keyword>
<feature type="region of interest" description="Disordered" evidence="5">
    <location>
        <begin position="1"/>
        <end position="36"/>
    </location>
</feature>
<evidence type="ECO:0000313" key="8">
    <source>
        <dbReference type="Proteomes" id="UP000566440"/>
    </source>
</evidence>
<accession>A0A7K9SQZ7</accession>
<reference evidence="7 8" key="1">
    <citation type="submission" date="2019-09" db="EMBL/GenBank/DDBJ databases">
        <title>Bird 10,000 Genomes (B10K) Project - Family phase.</title>
        <authorList>
            <person name="Zhang G."/>
        </authorList>
    </citation>
    <scope>NUCLEOTIDE SEQUENCE [LARGE SCALE GENOMIC DNA]</scope>
    <source>
        <strain evidence="7">B10K-DU-001-62</strain>
        <tissue evidence="7">Muscle</tissue>
    </source>
</reference>